<feature type="transmembrane region" description="Helical" evidence="6">
    <location>
        <begin position="149"/>
        <end position="169"/>
    </location>
</feature>
<dbReference type="PANTHER" id="PTHR30086:SF20">
    <property type="entry name" value="ARGININE EXPORTER PROTEIN ARGO-RELATED"/>
    <property type="match status" value="1"/>
</dbReference>
<feature type="transmembrane region" description="Helical" evidence="6">
    <location>
        <begin position="6"/>
        <end position="26"/>
    </location>
</feature>
<feature type="transmembrane region" description="Helical" evidence="6">
    <location>
        <begin position="38"/>
        <end position="66"/>
    </location>
</feature>
<proteinExistence type="predicted"/>
<evidence type="ECO:0000256" key="2">
    <source>
        <dbReference type="ARBA" id="ARBA00022475"/>
    </source>
</evidence>
<accession>A0A5R9QBI5</accession>
<dbReference type="PANTHER" id="PTHR30086">
    <property type="entry name" value="ARGININE EXPORTER PROTEIN ARGO"/>
    <property type="match status" value="1"/>
</dbReference>
<name>A0A5R9QBI5_9GAMM</name>
<evidence type="ECO:0000256" key="4">
    <source>
        <dbReference type="ARBA" id="ARBA00022989"/>
    </source>
</evidence>
<comment type="subcellular location">
    <subcellularLocation>
        <location evidence="1">Cell membrane</location>
        <topology evidence="1">Multi-pass membrane protein</topology>
    </subcellularLocation>
</comment>
<evidence type="ECO:0000256" key="1">
    <source>
        <dbReference type="ARBA" id="ARBA00004651"/>
    </source>
</evidence>
<evidence type="ECO:0000256" key="3">
    <source>
        <dbReference type="ARBA" id="ARBA00022692"/>
    </source>
</evidence>
<keyword evidence="4 6" id="KW-1133">Transmembrane helix</keyword>
<dbReference type="Pfam" id="PF01810">
    <property type="entry name" value="LysE"/>
    <property type="match status" value="1"/>
</dbReference>
<dbReference type="RefSeq" id="WP_138412377.1">
    <property type="nucleotide sequence ID" value="NZ_QLAG01000024.1"/>
</dbReference>
<keyword evidence="3 6" id="KW-0812">Transmembrane</keyword>
<evidence type="ECO:0000256" key="6">
    <source>
        <dbReference type="SAM" id="Phobius"/>
    </source>
</evidence>
<keyword evidence="5 6" id="KW-0472">Membrane</keyword>
<gene>
    <name evidence="7" type="ORF">DN820_17000</name>
</gene>
<evidence type="ECO:0000313" key="7">
    <source>
        <dbReference type="EMBL" id="TLX62258.1"/>
    </source>
</evidence>
<dbReference type="PIRSF" id="PIRSF006324">
    <property type="entry name" value="LeuE"/>
    <property type="match status" value="1"/>
</dbReference>
<dbReference type="EMBL" id="QLAG01000024">
    <property type="protein sequence ID" value="TLX62258.1"/>
    <property type="molecule type" value="Genomic_DNA"/>
</dbReference>
<dbReference type="InterPro" id="IPR001123">
    <property type="entry name" value="LeuE-type"/>
</dbReference>
<feature type="transmembrane region" description="Helical" evidence="6">
    <location>
        <begin position="72"/>
        <end position="89"/>
    </location>
</feature>
<comment type="caution">
    <text evidence="7">The sequence shown here is derived from an EMBL/GenBank/DDBJ whole genome shotgun (WGS) entry which is preliminary data.</text>
</comment>
<protein>
    <submittedName>
        <fullName evidence="7">LysE family translocator</fullName>
    </submittedName>
</protein>
<organism evidence="7 8">
    <name type="scientific">Stutzerimonas nosocomialis</name>
    <dbReference type="NCBI Taxonomy" id="1056496"/>
    <lineage>
        <taxon>Bacteria</taxon>
        <taxon>Pseudomonadati</taxon>
        <taxon>Pseudomonadota</taxon>
        <taxon>Gammaproteobacteria</taxon>
        <taxon>Pseudomonadales</taxon>
        <taxon>Pseudomonadaceae</taxon>
        <taxon>Stutzerimonas</taxon>
    </lineage>
</organism>
<reference evidence="7 8" key="1">
    <citation type="journal article" date="2017" name="Eur. J. Clin. Microbiol. Infect. Dis.">
        <title>Uncommonly isolated clinical Pseudomonas: identification and phylogenetic assignation.</title>
        <authorList>
            <person name="Mulet M."/>
            <person name="Gomila M."/>
            <person name="Ramirez A."/>
            <person name="Cardew S."/>
            <person name="Moore E.R."/>
            <person name="Lalucat J."/>
            <person name="Garcia-Valdes E."/>
        </authorList>
    </citation>
    <scope>NUCLEOTIDE SEQUENCE [LARGE SCALE GENOMIC DNA]</scope>
    <source>
        <strain evidence="7 8">SD129</strain>
    </source>
</reference>
<feature type="transmembrane region" description="Helical" evidence="6">
    <location>
        <begin position="190"/>
        <end position="207"/>
    </location>
</feature>
<dbReference type="Proteomes" id="UP000306753">
    <property type="component" value="Unassembled WGS sequence"/>
</dbReference>
<keyword evidence="2" id="KW-1003">Cell membrane</keyword>
<sequence length="208" mass="21548">MENLGMFVLALAVVLLLPGPDMLLLLQTGARAGRSRALSTAAGLAVARSGHVAFAAMGLASLFMAVPWTFDAVRLLGAGYLLWLGLGMFRAEARALSVDGAGGASLSLGAAFRQGVLTNLLNPKALLFCSLLLPQFIDAGAGPVASQFAVLGVTLVLVGLLFDTSYALAGALIGRWLEQSPALQRAQQRLFGALLIGFALRLALVSQV</sequence>
<dbReference type="AlphaFoldDB" id="A0A5R9QBI5"/>
<evidence type="ECO:0000256" key="5">
    <source>
        <dbReference type="ARBA" id="ARBA00023136"/>
    </source>
</evidence>
<keyword evidence="8" id="KW-1185">Reference proteome</keyword>
<dbReference type="GO" id="GO:0005886">
    <property type="term" value="C:plasma membrane"/>
    <property type="evidence" value="ECO:0007669"/>
    <property type="project" value="UniProtKB-SubCell"/>
</dbReference>
<evidence type="ECO:0000313" key="8">
    <source>
        <dbReference type="Proteomes" id="UP000306753"/>
    </source>
</evidence>
<dbReference type="GO" id="GO:0015171">
    <property type="term" value="F:amino acid transmembrane transporter activity"/>
    <property type="evidence" value="ECO:0007669"/>
    <property type="project" value="TreeGrafter"/>
</dbReference>